<dbReference type="Proteomes" id="UP001292094">
    <property type="component" value="Unassembled WGS sequence"/>
</dbReference>
<feature type="compositionally biased region" description="Pro residues" evidence="1">
    <location>
        <begin position="27"/>
        <end position="41"/>
    </location>
</feature>
<sequence>MAQQKDLISWYENEESEESDTQAVHLPPQPPPLTPETPPPTRESRGDVLHLIKFLQESRTREEELRRREEKL</sequence>
<name>A0AAE1ULL0_9EUCA</name>
<dbReference type="AlphaFoldDB" id="A0AAE1ULL0"/>
<feature type="region of interest" description="Disordered" evidence="1">
    <location>
        <begin position="1"/>
        <end position="45"/>
    </location>
</feature>
<comment type="caution">
    <text evidence="2">The sequence shown here is derived from an EMBL/GenBank/DDBJ whole genome shotgun (WGS) entry which is preliminary data.</text>
</comment>
<dbReference type="EMBL" id="JAWZYT010000503">
    <property type="protein sequence ID" value="KAK4322624.1"/>
    <property type="molecule type" value="Genomic_DNA"/>
</dbReference>
<protein>
    <submittedName>
        <fullName evidence="2">Uncharacterized protein</fullName>
    </submittedName>
</protein>
<evidence type="ECO:0000313" key="3">
    <source>
        <dbReference type="Proteomes" id="UP001292094"/>
    </source>
</evidence>
<evidence type="ECO:0000313" key="2">
    <source>
        <dbReference type="EMBL" id="KAK4322624.1"/>
    </source>
</evidence>
<accession>A0AAE1ULL0</accession>
<evidence type="ECO:0000256" key="1">
    <source>
        <dbReference type="SAM" id="MobiDB-lite"/>
    </source>
</evidence>
<reference evidence="2" key="1">
    <citation type="submission" date="2023-11" db="EMBL/GenBank/DDBJ databases">
        <title>Genome assemblies of two species of porcelain crab, Petrolisthes cinctipes and Petrolisthes manimaculis (Anomura: Porcellanidae).</title>
        <authorList>
            <person name="Angst P."/>
        </authorList>
    </citation>
    <scope>NUCLEOTIDE SEQUENCE</scope>
    <source>
        <strain evidence="2">PB745_02</strain>
        <tissue evidence="2">Gill</tissue>
    </source>
</reference>
<proteinExistence type="predicted"/>
<organism evidence="2 3">
    <name type="scientific">Petrolisthes manimaculis</name>
    <dbReference type="NCBI Taxonomy" id="1843537"/>
    <lineage>
        <taxon>Eukaryota</taxon>
        <taxon>Metazoa</taxon>
        <taxon>Ecdysozoa</taxon>
        <taxon>Arthropoda</taxon>
        <taxon>Crustacea</taxon>
        <taxon>Multicrustacea</taxon>
        <taxon>Malacostraca</taxon>
        <taxon>Eumalacostraca</taxon>
        <taxon>Eucarida</taxon>
        <taxon>Decapoda</taxon>
        <taxon>Pleocyemata</taxon>
        <taxon>Anomura</taxon>
        <taxon>Galatheoidea</taxon>
        <taxon>Porcellanidae</taxon>
        <taxon>Petrolisthes</taxon>
    </lineage>
</organism>
<gene>
    <name evidence="2" type="ORF">Pmani_006601</name>
</gene>
<keyword evidence="3" id="KW-1185">Reference proteome</keyword>